<name>A0ABS7E906_9GAMM</name>
<gene>
    <name evidence="1" type="ORF">K0625_17770</name>
</gene>
<evidence type="ECO:0008006" key="3">
    <source>
        <dbReference type="Google" id="ProtNLM"/>
    </source>
</evidence>
<accession>A0ABS7E906</accession>
<evidence type="ECO:0000313" key="2">
    <source>
        <dbReference type="Proteomes" id="UP001195963"/>
    </source>
</evidence>
<dbReference type="EMBL" id="JAHZST010000014">
    <property type="protein sequence ID" value="MBW8185502.1"/>
    <property type="molecule type" value="Genomic_DNA"/>
</dbReference>
<keyword evidence="2" id="KW-1185">Reference proteome</keyword>
<dbReference type="Proteomes" id="UP001195963">
    <property type="component" value="Unassembled WGS sequence"/>
</dbReference>
<sequence length="226" mass="26227">MGDYADFCESYGGSAGDPEFMDRWLEENVYPYNEDEEREWYLENENKPHYQLLMEQLESVDIMLDLDVPEKAKFSFLVMVQAHVVSATEGYLAGVFIHHVCNSDELTRKLVETDPEFAKRKFTLKEIYQEKDALKVTVATYLKDLIFHDVKKIKSMYQAVLSHKFENLSWLFRAVELRHHCVHRAGYDKEGKMIDISVESILELLGDVTDLANEIDTTIDNLSSVL</sequence>
<comment type="caution">
    <text evidence="1">The sequence shown here is derived from an EMBL/GenBank/DDBJ whole genome shotgun (WGS) entry which is preliminary data.</text>
</comment>
<evidence type="ECO:0000313" key="1">
    <source>
        <dbReference type="EMBL" id="MBW8185502.1"/>
    </source>
</evidence>
<reference evidence="1 2" key="1">
    <citation type="submission" date="2021-07" db="EMBL/GenBank/DDBJ databases">
        <title>Shewanella sp. nov, isolated from SCS.</title>
        <authorList>
            <person name="Cao W.R."/>
        </authorList>
    </citation>
    <scope>NUCLEOTIDE SEQUENCE [LARGE SCALE GENOMIC DNA]</scope>
    <source>
        <strain evidence="1 2">NR704-98</strain>
    </source>
</reference>
<proteinExistence type="predicted"/>
<organism evidence="1 2">
    <name type="scientific">Shewanella nanhaiensis</name>
    <dbReference type="NCBI Taxonomy" id="2864872"/>
    <lineage>
        <taxon>Bacteria</taxon>
        <taxon>Pseudomonadati</taxon>
        <taxon>Pseudomonadota</taxon>
        <taxon>Gammaproteobacteria</taxon>
        <taxon>Alteromonadales</taxon>
        <taxon>Shewanellaceae</taxon>
        <taxon>Shewanella</taxon>
    </lineage>
</organism>
<protein>
    <recommendedName>
        <fullName evidence="3">RiboL-PSP-HEPN domain-containing protein</fullName>
    </recommendedName>
</protein>
<dbReference type="RefSeq" id="WP_220110920.1">
    <property type="nucleotide sequence ID" value="NZ_JAHZST010000014.1"/>
</dbReference>